<evidence type="ECO:0000313" key="2">
    <source>
        <dbReference type="EMBL" id="CAG8750033.1"/>
    </source>
</evidence>
<dbReference type="EMBL" id="CAJVPY010015113">
    <property type="protein sequence ID" value="CAG8750033.1"/>
    <property type="molecule type" value="Genomic_DNA"/>
</dbReference>
<gene>
    <name evidence="2" type="ORF">DERYTH_LOCUS16808</name>
</gene>
<accession>A0A9N9IV67</accession>
<dbReference type="AlphaFoldDB" id="A0A9N9IV67"/>
<name>A0A9N9IV67_9GLOM</name>
<proteinExistence type="predicted"/>
<sequence length="52" mass="5780">MSSEQFGFLSRSRPQGKTSPTLSLIATCDARLTVQVITGYLPAITTEESWFR</sequence>
<reference evidence="2" key="1">
    <citation type="submission" date="2021-06" db="EMBL/GenBank/DDBJ databases">
        <authorList>
            <person name="Kallberg Y."/>
            <person name="Tangrot J."/>
            <person name="Rosling A."/>
        </authorList>
    </citation>
    <scope>NUCLEOTIDE SEQUENCE</scope>
    <source>
        <strain evidence="2">MA453B</strain>
    </source>
</reference>
<organism evidence="2 3">
    <name type="scientific">Dentiscutata erythropus</name>
    <dbReference type="NCBI Taxonomy" id="1348616"/>
    <lineage>
        <taxon>Eukaryota</taxon>
        <taxon>Fungi</taxon>
        <taxon>Fungi incertae sedis</taxon>
        <taxon>Mucoromycota</taxon>
        <taxon>Glomeromycotina</taxon>
        <taxon>Glomeromycetes</taxon>
        <taxon>Diversisporales</taxon>
        <taxon>Gigasporaceae</taxon>
        <taxon>Dentiscutata</taxon>
    </lineage>
</organism>
<evidence type="ECO:0000313" key="3">
    <source>
        <dbReference type="Proteomes" id="UP000789405"/>
    </source>
</evidence>
<comment type="caution">
    <text evidence="2">The sequence shown here is derived from an EMBL/GenBank/DDBJ whole genome shotgun (WGS) entry which is preliminary data.</text>
</comment>
<protein>
    <submittedName>
        <fullName evidence="2">14759_t:CDS:1</fullName>
    </submittedName>
</protein>
<dbReference type="Proteomes" id="UP000789405">
    <property type="component" value="Unassembled WGS sequence"/>
</dbReference>
<keyword evidence="3" id="KW-1185">Reference proteome</keyword>
<feature type="region of interest" description="Disordered" evidence="1">
    <location>
        <begin position="1"/>
        <end position="20"/>
    </location>
</feature>
<evidence type="ECO:0000256" key="1">
    <source>
        <dbReference type="SAM" id="MobiDB-lite"/>
    </source>
</evidence>